<dbReference type="SMART" id="SM00421">
    <property type="entry name" value="HTH_LUXR"/>
    <property type="match status" value="1"/>
</dbReference>
<dbReference type="PROSITE" id="PS50043">
    <property type="entry name" value="HTH_LUXR_2"/>
    <property type="match status" value="1"/>
</dbReference>
<keyword evidence="6" id="KW-1185">Reference proteome</keyword>
<dbReference type="EMBL" id="ABFK02000018">
    <property type="protein sequence ID" value="EDS03633.1"/>
    <property type="molecule type" value="Genomic_DNA"/>
</dbReference>
<comment type="caution">
    <text evidence="5">The sequence shown here is derived from an EMBL/GenBank/DDBJ whole genome shotgun (WGS) entry which is preliminary data.</text>
</comment>
<dbReference type="PRINTS" id="PR00038">
    <property type="entry name" value="HTHLUXR"/>
</dbReference>
<evidence type="ECO:0000256" key="3">
    <source>
        <dbReference type="ARBA" id="ARBA00023163"/>
    </source>
</evidence>
<dbReference type="InterPro" id="IPR000792">
    <property type="entry name" value="Tscrpt_reg_LuxR_C"/>
</dbReference>
<dbReference type="CDD" id="cd06170">
    <property type="entry name" value="LuxR_C_like"/>
    <property type="match status" value="1"/>
</dbReference>
<dbReference type="PANTHER" id="PTHR44688:SF16">
    <property type="entry name" value="DNA-BINDING TRANSCRIPTIONAL ACTIVATOR DEVR_DOSR"/>
    <property type="match status" value="1"/>
</dbReference>
<dbReference type="AlphaFoldDB" id="B0MWF4"/>
<dbReference type="Gene3D" id="1.10.10.10">
    <property type="entry name" value="Winged helix-like DNA-binding domain superfamily/Winged helix DNA-binding domain"/>
    <property type="match status" value="1"/>
</dbReference>
<evidence type="ECO:0000313" key="5">
    <source>
        <dbReference type="EMBL" id="EDS03633.1"/>
    </source>
</evidence>
<dbReference type="PANTHER" id="PTHR44688">
    <property type="entry name" value="DNA-BINDING TRANSCRIPTIONAL ACTIVATOR DEVR_DOSR"/>
    <property type="match status" value="1"/>
</dbReference>
<accession>B0MWF4</accession>
<dbReference type="PROSITE" id="PS00622">
    <property type="entry name" value="HTH_LUXR_1"/>
    <property type="match status" value="1"/>
</dbReference>
<keyword evidence="2" id="KW-0238">DNA-binding</keyword>
<keyword evidence="3" id="KW-0804">Transcription</keyword>
<dbReference type="Proteomes" id="UP000005819">
    <property type="component" value="Unassembled WGS sequence"/>
</dbReference>
<dbReference type="HOGENOM" id="CLU_000445_90_1_10"/>
<proteinExistence type="predicted"/>
<gene>
    <name evidence="5" type="ORF">ALIPUT_01460</name>
</gene>
<sequence length="203" mass="22518">MSCPPTKPAIAVITPNILIGLGLRTILEKVGPPGEIAVFDSFTEFIASGPERYFHYFAAMQVFMRHRTFFLENSHKTILLGKGYSAQFARMRQIDIFGGEERLVHDLLCLRSEAPRPDHALPRQNGAPAANLLSVRETEVLTLIAQGLLNKQIADRLQIGLTTVISHRRNIMQKLGVQSVAALVICAVSMGYVDESDIRTPHK</sequence>
<dbReference type="RefSeq" id="WP_004330273.1">
    <property type="nucleotide sequence ID" value="NZ_DS499581.1"/>
</dbReference>
<evidence type="ECO:0000256" key="1">
    <source>
        <dbReference type="ARBA" id="ARBA00023015"/>
    </source>
</evidence>
<keyword evidence="1" id="KW-0805">Transcription regulation</keyword>
<reference evidence="5" key="1">
    <citation type="submission" date="2007-10" db="EMBL/GenBank/DDBJ databases">
        <authorList>
            <person name="Fulton L."/>
            <person name="Clifton S."/>
            <person name="Fulton B."/>
            <person name="Xu J."/>
            <person name="Minx P."/>
            <person name="Pepin K.H."/>
            <person name="Johnson M."/>
            <person name="Thiruvilangam P."/>
            <person name="Bhonagiri V."/>
            <person name="Nash W.E."/>
            <person name="Mardis E.R."/>
            <person name="Wilson R.K."/>
        </authorList>
    </citation>
    <scope>NUCLEOTIDE SEQUENCE [LARGE SCALE GENOMIC DNA]</scope>
    <source>
        <strain evidence="5">DSM 17216</strain>
    </source>
</reference>
<dbReference type="OrthoDB" id="9797341at2"/>
<dbReference type="eggNOG" id="COG2197">
    <property type="taxonomic scope" value="Bacteria"/>
</dbReference>
<evidence type="ECO:0000259" key="4">
    <source>
        <dbReference type="PROSITE" id="PS50043"/>
    </source>
</evidence>
<evidence type="ECO:0000256" key="2">
    <source>
        <dbReference type="ARBA" id="ARBA00023125"/>
    </source>
</evidence>
<name>B0MWF4_9BACT</name>
<reference evidence="5" key="2">
    <citation type="submission" date="2013-09" db="EMBL/GenBank/DDBJ databases">
        <title>Draft genome sequence of Alistipes putredinis (DSM 17216).</title>
        <authorList>
            <person name="Sudarsanam P."/>
            <person name="Ley R."/>
            <person name="Guruge J."/>
            <person name="Turnbaugh P.J."/>
            <person name="Mahowald M."/>
            <person name="Liep D."/>
            <person name="Gordon J."/>
        </authorList>
    </citation>
    <scope>NUCLEOTIDE SEQUENCE</scope>
    <source>
        <strain evidence="5">DSM 17216</strain>
    </source>
</reference>
<feature type="domain" description="HTH luxR-type" evidence="4">
    <location>
        <begin position="126"/>
        <end position="191"/>
    </location>
</feature>
<protein>
    <submittedName>
        <fullName evidence="5">Transcriptional regulator, LuxR family</fullName>
    </submittedName>
</protein>
<dbReference type="GO" id="GO:0006355">
    <property type="term" value="P:regulation of DNA-templated transcription"/>
    <property type="evidence" value="ECO:0007669"/>
    <property type="project" value="InterPro"/>
</dbReference>
<organism evidence="5 6">
    <name type="scientific">Alistipes putredinis DSM 17216</name>
    <dbReference type="NCBI Taxonomy" id="445970"/>
    <lineage>
        <taxon>Bacteria</taxon>
        <taxon>Pseudomonadati</taxon>
        <taxon>Bacteroidota</taxon>
        <taxon>Bacteroidia</taxon>
        <taxon>Bacteroidales</taxon>
        <taxon>Rikenellaceae</taxon>
        <taxon>Alistipes</taxon>
    </lineage>
</organism>
<dbReference type="InterPro" id="IPR016032">
    <property type="entry name" value="Sig_transdc_resp-reg_C-effctor"/>
</dbReference>
<dbReference type="SUPFAM" id="SSF46894">
    <property type="entry name" value="C-terminal effector domain of the bipartite response regulators"/>
    <property type="match status" value="1"/>
</dbReference>
<dbReference type="InterPro" id="IPR036388">
    <property type="entry name" value="WH-like_DNA-bd_sf"/>
</dbReference>
<dbReference type="Pfam" id="PF00196">
    <property type="entry name" value="GerE"/>
    <property type="match status" value="1"/>
</dbReference>
<dbReference type="GeneID" id="73804283"/>
<evidence type="ECO:0000313" key="6">
    <source>
        <dbReference type="Proteomes" id="UP000005819"/>
    </source>
</evidence>
<dbReference type="GO" id="GO:0003677">
    <property type="term" value="F:DNA binding"/>
    <property type="evidence" value="ECO:0007669"/>
    <property type="project" value="UniProtKB-KW"/>
</dbReference>